<feature type="region of interest" description="Disordered" evidence="1">
    <location>
        <begin position="310"/>
        <end position="392"/>
    </location>
</feature>
<feature type="compositionally biased region" description="Pro residues" evidence="1">
    <location>
        <begin position="338"/>
        <end position="357"/>
    </location>
</feature>
<dbReference type="PANTHER" id="PTHR16306:SF1">
    <property type="entry name" value="CHROMOSOME UNDETERMINED SCAFFOLD_7, WHOLE GENOME SHOTGUN SEQUENCE"/>
    <property type="match status" value="1"/>
</dbReference>
<name>A0A1V9YRN7_ACHHY</name>
<dbReference type="Gene3D" id="3.80.10.10">
    <property type="entry name" value="Ribonuclease Inhibitor"/>
    <property type="match status" value="1"/>
</dbReference>
<evidence type="ECO:0000256" key="1">
    <source>
        <dbReference type="SAM" id="MobiDB-lite"/>
    </source>
</evidence>
<dbReference type="PANTHER" id="PTHR16306">
    <property type="entry name" value="TRANSLIN-ASSOCIATED FACTOR X-INTERACTING PROTEIN 1"/>
    <property type="match status" value="1"/>
</dbReference>
<dbReference type="InterPro" id="IPR032675">
    <property type="entry name" value="LRR_dom_sf"/>
</dbReference>
<dbReference type="InterPro" id="IPR011992">
    <property type="entry name" value="EF-hand-dom_pair"/>
</dbReference>
<dbReference type="SUPFAM" id="SSF52075">
    <property type="entry name" value="Outer arm dynein light chain 1"/>
    <property type="match status" value="1"/>
</dbReference>
<protein>
    <recommendedName>
        <fullName evidence="4">EF-hand domain-containing protein</fullName>
    </recommendedName>
</protein>
<dbReference type="EMBL" id="JNBR01001383">
    <property type="protein sequence ID" value="OQR88341.1"/>
    <property type="molecule type" value="Genomic_DNA"/>
</dbReference>
<dbReference type="OrthoDB" id="2021138at2759"/>
<keyword evidence="3" id="KW-1185">Reference proteome</keyword>
<comment type="caution">
    <text evidence="2">The sequence shown here is derived from an EMBL/GenBank/DDBJ whole genome shotgun (WGS) entry which is preliminary data.</text>
</comment>
<gene>
    <name evidence="2" type="ORF">ACHHYP_06869</name>
</gene>
<proteinExistence type="predicted"/>
<feature type="compositionally biased region" description="Basic and acidic residues" evidence="1">
    <location>
        <begin position="310"/>
        <end position="320"/>
    </location>
</feature>
<sequence length="684" mass="75965">METLAKLFAATPDTDEVSLAHCHLYSLEPLVPLLKQFKELRHLDVSHNALTGLPLEMAQLARLVALDISGNPFPSVQHVLPVLTGLPSLKSLSITFASTTDEALVMTALPRLRILNGAPLPFGPSSAISLGTKEAKTRTSPVSWGLPTEHVQNVASIVSVLKGIGTPIAPQSEEDLRITRMFDQQMELVSMALKQETAAGDFGSAAMLHAKFKILAASTSLATQKAGECNAELGLAIQSLTFLHHELITSYHTLVQSLIEKQQQEAQVAPAQLQQLLDVAEGLEADLQESAAALAAEKKRAAQLQEENLRLRHQLGDTRPRSPSAYGNEGKSMIVRSEPPPPPPLQPRKQLPVPPQVPHVLIKKDKVSRESNNSRTRAPTARPEAPETAPAKCLALSPAPSSAVKNLTLKQLRDMIQAIYASKKKHDEMCIENEAPKETMEQHMYTYLNQRFGLQTLIVEYASAIMKGCSRYMQTDADVATFFHVVRNEVDEGFLRLKSKLEETVVALLRAFLRGLYPRKSEGAINRILQAKLSDQTLLSEEEWHSVVKYMYDSHDSHSIVRLVETHMQHEEASNNAKSTRGIGFSILRKILLNYQMHGRLRMLEDFCRHFEQVDTETVGVIPQKSFIELVMRYTPYKTQDEIEALVQLADPFGNDAITFSEVVEVLFKDIRSHKAQNSTIGYP</sequence>
<dbReference type="SUPFAM" id="SSF47473">
    <property type="entry name" value="EF-hand"/>
    <property type="match status" value="1"/>
</dbReference>
<accession>A0A1V9YRN7</accession>
<reference evidence="2 3" key="1">
    <citation type="journal article" date="2014" name="Genome Biol. Evol.">
        <title>The secreted proteins of Achlya hypogyna and Thraustotheca clavata identify the ancestral oomycete secretome and reveal gene acquisitions by horizontal gene transfer.</title>
        <authorList>
            <person name="Misner I."/>
            <person name="Blouin N."/>
            <person name="Leonard G."/>
            <person name="Richards T.A."/>
            <person name="Lane C.E."/>
        </authorList>
    </citation>
    <scope>NUCLEOTIDE SEQUENCE [LARGE SCALE GENOMIC DNA]</scope>
    <source>
        <strain evidence="2 3">ATCC 48635</strain>
    </source>
</reference>
<evidence type="ECO:0000313" key="3">
    <source>
        <dbReference type="Proteomes" id="UP000243579"/>
    </source>
</evidence>
<evidence type="ECO:0008006" key="4">
    <source>
        <dbReference type="Google" id="ProtNLM"/>
    </source>
</evidence>
<dbReference type="Proteomes" id="UP000243579">
    <property type="component" value="Unassembled WGS sequence"/>
</dbReference>
<evidence type="ECO:0000313" key="2">
    <source>
        <dbReference type="EMBL" id="OQR88341.1"/>
    </source>
</evidence>
<dbReference type="AlphaFoldDB" id="A0A1V9YRN7"/>
<dbReference type="GO" id="GO:0005737">
    <property type="term" value="C:cytoplasm"/>
    <property type="evidence" value="ECO:0007669"/>
    <property type="project" value="TreeGrafter"/>
</dbReference>
<organism evidence="2 3">
    <name type="scientific">Achlya hypogyna</name>
    <name type="common">Oomycete</name>
    <name type="synonym">Protoachlya hypogyna</name>
    <dbReference type="NCBI Taxonomy" id="1202772"/>
    <lineage>
        <taxon>Eukaryota</taxon>
        <taxon>Sar</taxon>
        <taxon>Stramenopiles</taxon>
        <taxon>Oomycota</taxon>
        <taxon>Saprolegniomycetes</taxon>
        <taxon>Saprolegniales</taxon>
        <taxon>Achlyaceae</taxon>
        <taxon>Achlya</taxon>
    </lineage>
</organism>
<feature type="compositionally biased region" description="Low complexity" evidence="1">
    <location>
        <begin position="375"/>
        <end position="391"/>
    </location>
</feature>